<feature type="domain" description="CMP/dCMP-type deaminase" evidence="5">
    <location>
        <begin position="1"/>
        <end position="182"/>
    </location>
</feature>
<dbReference type="PROSITE" id="PS51747">
    <property type="entry name" value="CYT_DCMP_DEAMINASES_2"/>
    <property type="match status" value="1"/>
</dbReference>
<dbReference type="InterPro" id="IPR002125">
    <property type="entry name" value="CMP_dCMP_dom"/>
</dbReference>
<keyword evidence="4" id="KW-0862">Zinc</keyword>
<protein>
    <submittedName>
        <fullName evidence="6">Deoxycytidylate deaminase</fullName>
    </submittedName>
</protein>
<dbReference type="GO" id="GO:0004132">
    <property type="term" value="F:dCMP deaminase activity"/>
    <property type="evidence" value="ECO:0007669"/>
    <property type="project" value="TreeGrafter"/>
</dbReference>
<keyword evidence="2" id="KW-0479">Metal-binding</keyword>
<comment type="caution">
    <text evidence="6">The sequence shown here is derived from an EMBL/GenBank/DDBJ whole genome shotgun (WGS) entry which is preliminary data.</text>
</comment>
<dbReference type="EMBL" id="SNWD01000029">
    <property type="protein sequence ID" value="TDN77703.1"/>
    <property type="molecule type" value="Genomic_DNA"/>
</dbReference>
<dbReference type="InterPro" id="IPR016193">
    <property type="entry name" value="Cytidine_deaminase-like"/>
</dbReference>
<keyword evidence="3" id="KW-0378">Hydrolase</keyword>
<dbReference type="InterPro" id="IPR015517">
    <property type="entry name" value="dCMP_deaminase-rel"/>
</dbReference>
<organism evidence="6 7">
    <name type="scientific">Stakelama pacifica</name>
    <dbReference type="NCBI Taxonomy" id="517720"/>
    <lineage>
        <taxon>Bacteria</taxon>
        <taxon>Pseudomonadati</taxon>
        <taxon>Pseudomonadota</taxon>
        <taxon>Alphaproteobacteria</taxon>
        <taxon>Sphingomonadales</taxon>
        <taxon>Sphingomonadaceae</taxon>
        <taxon>Stakelama</taxon>
    </lineage>
</organism>
<evidence type="ECO:0000256" key="3">
    <source>
        <dbReference type="ARBA" id="ARBA00022801"/>
    </source>
</evidence>
<evidence type="ECO:0000256" key="2">
    <source>
        <dbReference type="ARBA" id="ARBA00022723"/>
    </source>
</evidence>
<dbReference type="GO" id="GO:0008270">
    <property type="term" value="F:zinc ion binding"/>
    <property type="evidence" value="ECO:0007669"/>
    <property type="project" value="InterPro"/>
</dbReference>
<dbReference type="AlphaFoldDB" id="A0A4R6F9I2"/>
<dbReference type="InterPro" id="IPR016192">
    <property type="entry name" value="APOBEC/CMP_deaminase_Zn-bd"/>
</dbReference>
<name>A0A4R6F9I2_9SPHN</name>
<evidence type="ECO:0000256" key="4">
    <source>
        <dbReference type="ARBA" id="ARBA00022833"/>
    </source>
</evidence>
<dbReference type="PANTHER" id="PTHR11086">
    <property type="entry name" value="DEOXYCYTIDYLATE DEAMINASE-RELATED"/>
    <property type="match status" value="1"/>
</dbReference>
<dbReference type="SUPFAM" id="SSF53927">
    <property type="entry name" value="Cytidine deaminase-like"/>
    <property type="match status" value="1"/>
</dbReference>
<gene>
    <name evidence="6" type="ORF">EV664_1291</name>
</gene>
<accession>A0A4R6F9I2</accession>
<evidence type="ECO:0000259" key="5">
    <source>
        <dbReference type="PROSITE" id="PS51747"/>
    </source>
</evidence>
<dbReference type="Pfam" id="PF00383">
    <property type="entry name" value="dCMP_cyt_deam_1"/>
    <property type="match status" value="1"/>
</dbReference>
<evidence type="ECO:0000313" key="6">
    <source>
        <dbReference type="EMBL" id="TDN77703.1"/>
    </source>
</evidence>
<sequence length="274" mass="30379">MYHAHGARMRSSCLSRQVGAALLDQKGNILATGTNEVPRAGGGVYGGAFEGFSDNDPEPSQDHRCHIHKRHCSNTREQNSIIDELIDSIDELPKEENEQLRSKIRRTRLGQLIEFSRAVHAEMDALLSAAREGVSTIGSRLYVTTYPCHNCARHIVAAGVDEVQFIEPYLKSKALPLHGDSITDSAVEWFPPSTFSSLPEEKRKGRSPQVLFRPFKGVAPRLYRRAFLKDRDLKNGETGDMLDNIPGPEGDSVPQILQASYTQIEATLAVQNQS</sequence>
<proteinExistence type="inferred from homology"/>
<reference evidence="6 7" key="1">
    <citation type="submission" date="2019-03" db="EMBL/GenBank/DDBJ databases">
        <title>Genomic Encyclopedia of Type Strains, Phase IV (KMG-IV): sequencing the most valuable type-strain genomes for metagenomic binning, comparative biology and taxonomic classification.</title>
        <authorList>
            <person name="Goeker M."/>
        </authorList>
    </citation>
    <scope>NUCLEOTIDE SEQUENCE [LARGE SCALE GENOMIC DNA]</scope>
    <source>
        <strain evidence="6 7">DSM 25059</strain>
    </source>
</reference>
<keyword evidence="7" id="KW-1185">Reference proteome</keyword>
<evidence type="ECO:0000256" key="1">
    <source>
        <dbReference type="ARBA" id="ARBA00006576"/>
    </source>
</evidence>
<evidence type="ECO:0000313" key="7">
    <source>
        <dbReference type="Proteomes" id="UP000295493"/>
    </source>
</evidence>
<dbReference type="Proteomes" id="UP000295493">
    <property type="component" value="Unassembled WGS sequence"/>
</dbReference>
<comment type="similarity">
    <text evidence="1">Belongs to the cytidine and deoxycytidylate deaminase family.</text>
</comment>
<dbReference type="PROSITE" id="PS00903">
    <property type="entry name" value="CYT_DCMP_DEAMINASES_1"/>
    <property type="match status" value="1"/>
</dbReference>
<dbReference type="Gene3D" id="3.40.140.10">
    <property type="entry name" value="Cytidine Deaminase, domain 2"/>
    <property type="match status" value="1"/>
</dbReference>
<dbReference type="RefSeq" id="WP_211338536.1">
    <property type="nucleotide sequence ID" value="NZ_SNWD01000029.1"/>
</dbReference>
<dbReference type="PANTHER" id="PTHR11086:SF18">
    <property type="entry name" value="DEOXYCYTIDYLATE DEAMINASE"/>
    <property type="match status" value="1"/>
</dbReference>
<dbReference type="GO" id="GO:0005737">
    <property type="term" value="C:cytoplasm"/>
    <property type="evidence" value="ECO:0007669"/>
    <property type="project" value="TreeGrafter"/>
</dbReference>